<gene>
    <name evidence="3" type="ORF">HPF_16575</name>
</gene>
<evidence type="ECO:0000313" key="4">
    <source>
        <dbReference type="Proteomes" id="UP000293912"/>
    </source>
</evidence>
<keyword evidence="2" id="KW-0732">Signal</keyword>
<reference evidence="3 4" key="1">
    <citation type="submission" date="2019-03" db="EMBL/GenBank/DDBJ databases">
        <authorList>
            <person name="Sebastian G."/>
            <person name="Baumann P."/>
            <person name="Ruckert C."/>
            <person name="Kalinowski J."/>
            <person name="Nebel B."/>
            <person name="Takors R."/>
            <person name="Blombach B."/>
        </authorList>
    </citation>
    <scope>NUCLEOTIDE SEQUENCE [LARGE SCALE GENOMIC DNA]</scope>
    <source>
        <strain evidence="3 4">DSM 1084</strain>
    </source>
</reference>
<name>A0A4P6X2D8_HYDPS</name>
<evidence type="ECO:0000256" key="2">
    <source>
        <dbReference type="SAM" id="SignalP"/>
    </source>
</evidence>
<dbReference type="AlphaFoldDB" id="A0A4P6X2D8"/>
<sequence precursor="true">MNARIRIHLALAAAALATLGLAGTAAAQTFPSKPVTLMVPYPAGGLSDVIARSVNNTLGKQLGQPVIVENLGGASGSIAAAKVLNGPSDGHTIFQGSPNELILAPLAISSIKFKSEDFRLVQMIATAQIAFLAKKDLPVNSVDEFVEHARKAAKDGKPLTFASVGPGSFYHLLGEHLSKVTGIPMVHVPYKGAAPAEQDLMAGQVDFFLAPYGKKYDEMQKQGRVKVLAMLNGERLESVKQYPAISESKQLKDFTFRIWTGYFVKRDTPEPVVAALHKAITGTLGDPAVHAALEANSQLLPKPQTLAEADKAYTDGTQQFRSIVKTIGLQAQ</sequence>
<dbReference type="PANTHER" id="PTHR42928">
    <property type="entry name" value="TRICARBOXYLATE-BINDING PROTEIN"/>
    <property type="match status" value="1"/>
</dbReference>
<dbReference type="RefSeq" id="WP_133157239.1">
    <property type="nucleotide sequence ID" value="NZ_CP037867.1"/>
</dbReference>
<evidence type="ECO:0000256" key="1">
    <source>
        <dbReference type="ARBA" id="ARBA00006987"/>
    </source>
</evidence>
<dbReference type="PANTHER" id="PTHR42928:SF5">
    <property type="entry name" value="BLR1237 PROTEIN"/>
    <property type="match status" value="1"/>
</dbReference>
<proteinExistence type="inferred from homology"/>
<dbReference type="Gene3D" id="3.40.190.150">
    <property type="entry name" value="Bordetella uptake gene, domain 1"/>
    <property type="match status" value="1"/>
</dbReference>
<keyword evidence="3" id="KW-0675">Receptor</keyword>
<evidence type="ECO:0000313" key="3">
    <source>
        <dbReference type="EMBL" id="QBM29309.1"/>
    </source>
</evidence>
<organism evidence="3 4">
    <name type="scientific">Hydrogenophaga pseudoflava</name>
    <name type="common">Pseudomonas carboxydoflava</name>
    <dbReference type="NCBI Taxonomy" id="47421"/>
    <lineage>
        <taxon>Bacteria</taxon>
        <taxon>Pseudomonadati</taxon>
        <taxon>Pseudomonadota</taxon>
        <taxon>Betaproteobacteria</taxon>
        <taxon>Burkholderiales</taxon>
        <taxon>Comamonadaceae</taxon>
        <taxon>Hydrogenophaga</taxon>
    </lineage>
</organism>
<dbReference type="Proteomes" id="UP000293912">
    <property type="component" value="Chromosome"/>
</dbReference>
<feature type="chain" id="PRO_5020502058" evidence="2">
    <location>
        <begin position="28"/>
        <end position="332"/>
    </location>
</feature>
<dbReference type="KEGG" id="hpse:HPF_16575"/>
<dbReference type="EMBL" id="CP037867">
    <property type="protein sequence ID" value="QBM29309.1"/>
    <property type="molecule type" value="Genomic_DNA"/>
</dbReference>
<dbReference type="Pfam" id="PF03401">
    <property type="entry name" value="TctC"/>
    <property type="match status" value="1"/>
</dbReference>
<dbReference type="CDD" id="cd07012">
    <property type="entry name" value="PBP2_Bug_TTT"/>
    <property type="match status" value="1"/>
</dbReference>
<feature type="signal peptide" evidence="2">
    <location>
        <begin position="1"/>
        <end position="27"/>
    </location>
</feature>
<dbReference type="PIRSF" id="PIRSF017082">
    <property type="entry name" value="YflP"/>
    <property type="match status" value="1"/>
</dbReference>
<dbReference type="SUPFAM" id="SSF53850">
    <property type="entry name" value="Periplasmic binding protein-like II"/>
    <property type="match status" value="1"/>
</dbReference>
<keyword evidence="4" id="KW-1185">Reference proteome</keyword>
<comment type="similarity">
    <text evidence="1">Belongs to the UPF0065 (bug) family.</text>
</comment>
<accession>A0A4P6X2D8</accession>
<protein>
    <submittedName>
        <fullName evidence="3">Tripartite tricarboxylate transporter family receptor</fullName>
    </submittedName>
</protein>
<dbReference type="InterPro" id="IPR042100">
    <property type="entry name" value="Bug_dom1"/>
</dbReference>
<dbReference type="Gene3D" id="3.40.190.10">
    <property type="entry name" value="Periplasmic binding protein-like II"/>
    <property type="match status" value="1"/>
</dbReference>
<dbReference type="InterPro" id="IPR005064">
    <property type="entry name" value="BUG"/>
</dbReference>